<evidence type="ECO:0000256" key="4">
    <source>
        <dbReference type="SAM" id="SignalP"/>
    </source>
</evidence>
<reference evidence="5 6" key="1">
    <citation type="journal article" date="2016" name="Int. J. Syst. Evol. Microbiol.">
        <title>Pseudaminobacter manganicus sp. nov., isolated from sludge of a manganese mine.</title>
        <authorList>
            <person name="Li J."/>
            <person name="Huang J."/>
            <person name="Liao S."/>
            <person name="Wang G."/>
        </authorList>
    </citation>
    <scope>NUCLEOTIDE SEQUENCE [LARGE SCALE GENOMIC DNA]</scope>
    <source>
        <strain evidence="5 6">JH-7</strain>
    </source>
</reference>
<dbReference type="Pfam" id="PF01547">
    <property type="entry name" value="SBP_bac_1"/>
    <property type="match status" value="1"/>
</dbReference>
<dbReference type="PANTHER" id="PTHR43649:SF12">
    <property type="entry name" value="DIACETYLCHITOBIOSE BINDING PROTEIN DASA"/>
    <property type="match status" value="1"/>
</dbReference>
<keyword evidence="3" id="KW-0574">Periplasm</keyword>
<evidence type="ECO:0008006" key="7">
    <source>
        <dbReference type="Google" id="ProtNLM"/>
    </source>
</evidence>
<feature type="signal peptide" evidence="4">
    <location>
        <begin position="1"/>
        <end position="20"/>
    </location>
</feature>
<evidence type="ECO:0000313" key="6">
    <source>
        <dbReference type="Proteomes" id="UP000191905"/>
    </source>
</evidence>
<feature type="chain" id="PRO_5012686687" description="Sugar ABC transporter substrate-binding protein" evidence="4">
    <location>
        <begin position="21"/>
        <end position="418"/>
    </location>
</feature>
<dbReference type="AlphaFoldDB" id="A0A1V8RLI9"/>
<evidence type="ECO:0000256" key="2">
    <source>
        <dbReference type="ARBA" id="ARBA00008520"/>
    </source>
</evidence>
<name>A0A1V8RLI9_9HYPH</name>
<keyword evidence="6" id="KW-1185">Reference proteome</keyword>
<dbReference type="Gene3D" id="3.40.190.10">
    <property type="entry name" value="Periplasmic binding protein-like II"/>
    <property type="match status" value="1"/>
</dbReference>
<keyword evidence="4" id="KW-0732">Signal</keyword>
<dbReference type="InterPro" id="IPR006059">
    <property type="entry name" value="SBP"/>
</dbReference>
<dbReference type="PANTHER" id="PTHR43649">
    <property type="entry name" value="ARABINOSE-BINDING PROTEIN-RELATED"/>
    <property type="match status" value="1"/>
</dbReference>
<organism evidence="5 6">
    <name type="scientific">Manganibacter manganicus</name>
    <dbReference type="NCBI Taxonomy" id="1873176"/>
    <lineage>
        <taxon>Bacteria</taxon>
        <taxon>Pseudomonadati</taxon>
        <taxon>Pseudomonadota</taxon>
        <taxon>Alphaproteobacteria</taxon>
        <taxon>Hyphomicrobiales</taxon>
        <taxon>Phyllobacteriaceae</taxon>
        <taxon>Manganibacter</taxon>
    </lineage>
</organism>
<gene>
    <name evidence="5" type="ORF">BFN67_22915</name>
</gene>
<dbReference type="GO" id="GO:0042597">
    <property type="term" value="C:periplasmic space"/>
    <property type="evidence" value="ECO:0007669"/>
    <property type="project" value="UniProtKB-SubCell"/>
</dbReference>
<dbReference type="EMBL" id="MDET01000042">
    <property type="protein sequence ID" value="OQM74071.1"/>
    <property type="molecule type" value="Genomic_DNA"/>
</dbReference>
<comment type="similarity">
    <text evidence="2">Belongs to the bacterial solute-binding protein 1 family.</text>
</comment>
<dbReference type="STRING" id="1873176.BFN67_22915"/>
<comment type="subcellular location">
    <subcellularLocation>
        <location evidence="1">Periplasm</location>
    </subcellularLocation>
</comment>
<evidence type="ECO:0000256" key="3">
    <source>
        <dbReference type="ARBA" id="ARBA00022764"/>
    </source>
</evidence>
<dbReference type="SUPFAM" id="SSF53850">
    <property type="entry name" value="Periplasmic binding protein-like II"/>
    <property type="match status" value="1"/>
</dbReference>
<protein>
    <recommendedName>
        <fullName evidence="7">Sugar ABC transporter substrate-binding protein</fullName>
    </recommendedName>
</protein>
<evidence type="ECO:0000256" key="1">
    <source>
        <dbReference type="ARBA" id="ARBA00004418"/>
    </source>
</evidence>
<sequence>MMLGLGGAVLFGLATLGSSAQTQELQVWKYGSPKAERDYFTKINEGFPGGKVTWESQDWETRAQGISTATIAGNLPDVLAADNTVLGKIAEAGAVLPLDEIAADKVVGWAANYPKELWELGKYGGKSYGMSTFVDLSPVIIYNAAMLEAAGVQPPRTWSQLRAAAKALNKDGVAGIVFAASTTTLDTDIIQSIIPVNGGRWLDHDGKPAMGGQALVDTFQLVKDLTQYAPQGIVDANFRDALQLFYQGRAAMVITKSFAPIIQTDYEVPADFPAVMISFPKPDKVTGSFPPASFEAHAPFLFLVTSQTDDKELAVEYLDYWFDPKQHYGWDGSEVKGRVPTAHAMLRSEGFKQQYPALAAAYEEGTLFDNVVSIPFFPEYPDLRRSFSEALQGVVLGVVTPEQAAADVENATKAAIAK</sequence>
<accession>A0A1V8RLI9</accession>
<comment type="caution">
    <text evidence="5">The sequence shown here is derived from an EMBL/GenBank/DDBJ whole genome shotgun (WGS) entry which is preliminary data.</text>
</comment>
<proteinExistence type="inferred from homology"/>
<evidence type="ECO:0000313" key="5">
    <source>
        <dbReference type="EMBL" id="OQM74071.1"/>
    </source>
</evidence>
<dbReference type="InterPro" id="IPR050490">
    <property type="entry name" value="Bact_solute-bd_prot1"/>
</dbReference>
<dbReference type="Proteomes" id="UP000191905">
    <property type="component" value="Unassembled WGS sequence"/>
</dbReference>